<evidence type="ECO:0000313" key="2">
    <source>
        <dbReference type="Proteomes" id="UP000035268"/>
    </source>
</evidence>
<dbReference type="Proteomes" id="UP000035268">
    <property type="component" value="Chromosome"/>
</dbReference>
<proteinExistence type="predicted"/>
<gene>
    <name evidence="1" type="ORF">L21SP4_01283</name>
</gene>
<sequence>MTETTVETMEERLNDFDPQVREQALKELRDKLDRGELSAEPDRGRVNLHMHSFHSYNACGWSPSALAWQARKRGLHEIAKIEFDVLDGMEEFERACAAMKLRRFSGLETRVYMERYDGTEINSPGEPGIAYHLGLGFPSPEPPAAQAPFLRDLRAKAEQRTRGIMERVNRHLQRVTLDYERDVRPLTPSGNATERHLCLAYARKAAECFSAEELARFWSGVLGVDAEALELPDGVTLQKTIRSKLMKRGGPGYVDPDPAAFPALQEFNAFVRGCGAVPAVAWLNGRSGAEADPGALLDAAVEDGAEAVNLVPDRNFTPGVDDDLVKNLYAFVDAARARDLPVVAGTEMNSPGNKVVDDFDSAELAPLLPLFREGGHIFYAHSVLEREAGLGMLSDWAVRAFGGDRAARNAFYADLGEKLSPDASGLFSDLDERAEPARLLERVV</sequence>
<accession>A0A0G3EDH7</accession>
<dbReference type="KEGG" id="vbl:L21SP4_01283"/>
<reference evidence="2" key="1">
    <citation type="submission" date="2015-02" db="EMBL/GenBank/DDBJ databases">
        <title>Description and complete genome sequence of the first cultured representative of the subdivision 5 of the Verrucomicrobia phylum.</title>
        <authorList>
            <person name="Spring S."/>
            <person name="Bunk B."/>
            <person name="Sproer C."/>
            <person name="Klenk H.-P."/>
        </authorList>
    </citation>
    <scope>NUCLEOTIDE SEQUENCE [LARGE SCALE GENOMIC DNA]</scope>
    <source>
        <strain evidence="2">L21-Fru-AB</strain>
    </source>
</reference>
<dbReference type="InterPro" id="IPR016195">
    <property type="entry name" value="Pol/histidinol_Pase-like"/>
</dbReference>
<keyword evidence="2" id="KW-1185">Reference proteome</keyword>
<dbReference type="Gene3D" id="3.20.20.140">
    <property type="entry name" value="Metal-dependent hydrolases"/>
    <property type="match status" value="1"/>
</dbReference>
<dbReference type="EMBL" id="CP010904">
    <property type="protein sequence ID" value="AKJ64531.1"/>
    <property type="molecule type" value="Genomic_DNA"/>
</dbReference>
<dbReference type="RefSeq" id="WP_052881858.1">
    <property type="nucleotide sequence ID" value="NZ_CP010904.1"/>
</dbReference>
<dbReference type="STRING" id="1307763.L21SP4_01283"/>
<dbReference type="OrthoDB" id="9804333at2"/>
<organism evidence="1 2">
    <name type="scientific">Kiritimatiella glycovorans</name>
    <dbReference type="NCBI Taxonomy" id="1307763"/>
    <lineage>
        <taxon>Bacteria</taxon>
        <taxon>Pseudomonadati</taxon>
        <taxon>Kiritimatiellota</taxon>
        <taxon>Kiritimatiellia</taxon>
        <taxon>Kiritimatiellales</taxon>
        <taxon>Kiritimatiellaceae</taxon>
        <taxon>Kiritimatiella</taxon>
    </lineage>
</organism>
<evidence type="ECO:0000313" key="1">
    <source>
        <dbReference type="EMBL" id="AKJ64531.1"/>
    </source>
</evidence>
<dbReference type="SUPFAM" id="SSF89550">
    <property type="entry name" value="PHP domain-like"/>
    <property type="match status" value="1"/>
</dbReference>
<name>A0A0G3EDH7_9BACT</name>
<dbReference type="AlphaFoldDB" id="A0A0G3EDH7"/>
<dbReference type="Gene3D" id="1.10.150.650">
    <property type="match status" value="1"/>
</dbReference>
<protein>
    <submittedName>
        <fullName evidence="1">Uncharacterized protein</fullName>
    </submittedName>
</protein>
<reference evidence="1 2" key="2">
    <citation type="journal article" date="2016" name="ISME J.">
        <title>Characterization of the first cultured representative of Verrucomicrobia subdivision 5 indicates the proposal of a novel phylum.</title>
        <authorList>
            <person name="Spring S."/>
            <person name="Bunk B."/>
            <person name="Sproer C."/>
            <person name="Schumann P."/>
            <person name="Rohde M."/>
            <person name="Tindall B.J."/>
            <person name="Klenk H.P."/>
        </authorList>
    </citation>
    <scope>NUCLEOTIDE SEQUENCE [LARGE SCALE GENOMIC DNA]</scope>
    <source>
        <strain evidence="1 2">L21-Fru-AB</strain>
    </source>
</reference>